<sequence>MEGTLSILLLKPTKELTSSSHLTTDQAAALRKLFSEFCSAFAKDDDLGRTYVIKHSVKTGNVAQIRVQP</sequence>
<dbReference type="EMBL" id="JAEAOA010001309">
    <property type="protein sequence ID" value="KAK3577606.1"/>
    <property type="molecule type" value="Genomic_DNA"/>
</dbReference>
<name>A0AAE0VH99_9BIVA</name>
<keyword evidence="2" id="KW-1185">Reference proteome</keyword>
<organism evidence="1 2">
    <name type="scientific">Potamilus streckersoni</name>
    <dbReference type="NCBI Taxonomy" id="2493646"/>
    <lineage>
        <taxon>Eukaryota</taxon>
        <taxon>Metazoa</taxon>
        <taxon>Spiralia</taxon>
        <taxon>Lophotrochozoa</taxon>
        <taxon>Mollusca</taxon>
        <taxon>Bivalvia</taxon>
        <taxon>Autobranchia</taxon>
        <taxon>Heteroconchia</taxon>
        <taxon>Palaeoheterodonta</taxon>
        <taxon>Unionida</taxon>
        <taxon>Unionoidea</taxon>
        <taxon>Unionidae</taxon>
        <taxon>Ambleminae</taxon>
        <taxon>Lampsilini</taxon>
        <taxon>Potamilus</taxon>
    </lineage>
</organism>
<comment type="caution">
    <text evidence="1">The sequence shown here is derived from an EMBL/GenBank/DDBJ whole genome shotgun (WGS) entry which is preliminary data.</text>
</comment>
<reference evidence="1" key="3">
    <citation type="submission" date="2023-05" db="EMBL/GenBank/DDBJ databases">
        <authorList>
            <person name="Smith C.H."/>
        </authorList>
    </citation>
    <scope>NUCLEOTIDE SEQUENCE</scope>
    <source>
        <strain evidence="1">CHS0354</strain>
        <tissue evidence="1">Mantle</tissue>
    </source>
</reference>
<reference evidence="1" key="2">
    <citation type="journal article" date="2021" name="Genome Biol. Evol.">
        <title>Developing a high-quality reference genome for a parasitic bivalve with doubly uniparental inheritance (Bivalvia: Unionida).</title>
        <authorList>
            <person name="Smith C.H."/>
        </authorList>
    </citation>
    <scope>NUCLEOTIDE SEQUENCE</scope>
    <source>
        <strain evidence="1">CHS0354</strain>
        <tissue evidence="1">Mantle</tissue>
    </source>
</reference>
<evidence type="ECO:0000313" key="2">
    <source>
        <dbReference type="Proteomes" id="UP001195483"/>
    </source>
</evidence>
<gene>
    <name evidence="1" type="ORF">CHS0354_021267</name>
</gene>
<accession>A0AAE0VH99</accession>
<proteinExistence type="predicted"/>
<dbReference type="Proteomes" id="UP001195483">
    <property type="component" value="Unassembled WGS sequence"/>
</dbReference>
<dbReference type="AlphaFoldDB" id="A0AAE0VH99"/>
<reference evidence="1" key="1">
    <citation type="journal article" date="2021" name="Genome Biol. Evol.">
        <title>A High-Quality Reference Genome for a Parasitic Bivalve with Doubly Uniparental Inheritance (Bivalvia: Unionida).</title>
        <authorList>
            <person name="Smith C.H."/>
        </authorList>
    </citation>
    <scope>NUCLEOTIDE SEQUENCE</scope>
    <source>
        <strain evidence="1">CHS0354</strain>
    </source>
</reference>
<protein>
    <submittedName>
        <fullName evidence="1">Uncharacterized protein</fullName>
    </submittedName>
</protein>
<evidence type="ECO:0000313" key="1">
    <source>
        <dbReference type="EMBL" id="KAK3577606.1"/>
    </source>
</evidence>